<organism evidence="1 2">
    <name type="scientific">Aspergillus tamarii</name>
    <dbReference type="NCBI Taxonomy" id="41984"/>
    <lineage>
        <taxon>Eukaryota</taxon>
        <taxon>Fungi</taxon>
        <taxon>Dikarya</taxon>
        <taxon>Ascomycota</taxon>
        <taxon>Pezizomycotina</taxon>
        <taxon>Eurotiomycetes</taxon>
        <taxon>Eurotiomycetidae</taxon>
        <taxon>Eurotiales</taxon>
        <taxon>Aspergillaceae</taxon>
        <taxon>Aspergillus</taxon>
        <taxon>Aspergillus subgen. Circumdati</taxon>
    </lineage>
</organism>
<protein>
    <submittedName>
        <fullName evidence="1">Uncharacterized protein</fullName>
    </submittedName>
</protein>
<evidence type="ECO:0000313" key="1">
    <source>
        <dbReference type="EMBL" id="KAE8156103.1"/>
    </source>
</evidence>
<dbReference type="Proteomes" id="UP000326950">
    <property type="component" value="Unassembled WGS sequence"/>
</dbReference>
<evidence type="ECO:0000313" key="2">
    <source>
        <dbReference type="Proteomes" id="UP000326950"/>
    </source>
</evidence>
<accession>A0A5N6UC11</accession>
<sequence>MLRTKEGYNVDDRVLQGLLTVPKFHHGSRSIQQILWMCKLYQRQRFVPASLPAEHQLELHVDTKDFFHCMNTPVV</sequence>
<reference evidence="1 2" key="1">
    <citation type="submission" date="2019-04" db="EMBL/GenBank/DDBJ databases">
        <title>Friends and foes A comparative genomics study of 23 Aspergillus species from section Flavi.</title>
        <authorList>
            <consortium name="DOE Joint Genome Institute"/>
            <person name="Kjaerbolling I."/>
            <person name="Vesth T."/>
            <person name="Frisvad J.C."/>
            <person name="Nybo J.L."/>
            <person name="Theobald S."/>
            <person name="Kildgaard S."/>
            <person name="Isbrandt T."/>
            <person name="Kuo A."/>
            <person name="Sato A."/>
            <person name="Lyhne E.K."/>
            <person name="Kogle M.E."/>
            <person name="Wiebenga A."/>
            <person name="Kun R.S."/>
            <person name="Lubbers R.J."/>
            <person name="Makela M.R."/>
            <person name="Barry K."/>
            <person name="Chovatia M."/>
            <person name="Clum A."/>
            <person name="Daum C."/>
            <person name="Haridas S."/>
            <person name="He G."/>
            <person name="LaButti K."/>
            <person name="Lipzen A."/>
            <person name="Mondo S."/>
            <person name="Riley R."/>
            <person name="Salamov A."/>
            <person name="Simmons B.A."/>
            <person name="Magnuson J.K."/>
            <person name="Henrissat B."/>
            <person name="Mortensen U.H."/>
            <person name="Larsen T.O."/>
            <person name="Devries R.P."/>
            <person name="Grigoriev I.V."/>
            <person name="Machida M."/>
            <person name="Baker S.E."/>
            <person name="Andersen M.R."/>
        </authorList>
    </citation>
    <scope>NUCLEOTIDE SEQUENCE [LARGE SCALE GENOMIC DNA]</scope>
    <source>
        <strain evidence="1 2">CBS 117626</strain>
    </source>
</reference>
<gene>
    <name evidence="1" type="ORF">BDV40DRAFT_282145</name>
</gene>
<dbReference type="AlphaFoldDB" id="A0A5N6UC11"/>
<dbReference type="OrthoDB" id="5305673at2759"/>
<proteinExistence type="predicted"/>
<keyword evidence="2" id="KW-1185">Reference proteome</keyword>
<name>A0A5N6UC11_ASPTM</name>
<dbReference type="EMBL" id="ML738779">
    <property type="protein sequence ID" value="KAE8156103.1"/>
    <property type="molecule type" value="Genomic_DNA"/>
</dbReference>